<evidence type="ECO:0000256" key="1">
    <source>
        <dbReference type="SAM" id="Phobius"/>
    </source>
</evidence>
<dbReference type="Gene3D" id="3.40.50.1000">
    <property type="entry name" value="HAD superfamily/HAD-like"/>
    <property type="match status" value="1"/>
</dbReference>
<feature type="transmembrane region" description="Helical" evidence="1">
    <location>
        <begin position="12"/>
        <end position="28"/>
    </location>
</feature>
<feature type="transmembrane region" description="Helical" evidence="1">
    <location>
        <begin position="34"/>
        <end position="54"/>
    </location>
</feature>
<dbReference type="EMBL" id="JBHSDH010000010">
    <property type="protein sequence ID" value="MFC4291277.1"/>
    <property type="molecule type" value="Genomic_DNA"/>
</dbReference>
<evidence type="ECO:0000313" key="3">
    <source>
        <dbReference type="Proteomes" id="UP001595887"/>
    </source>
</evidence>
<comment type="caution">
    <text evidence="2">The sequence shown here is derived from an EMBL/GenBank/DDBJ whole genome shotgun (WGS) entry which is preliminary data.</text>
</comment>
<gene>
    <name evidence="2" type="ORF">ACFOWX_02495</name>
</gene>
<name>A0ABV8RE97_9SPHN</name>
<accession>A0ABV8RE97</accession>
<proteinExistence type="predicted"/>
<dbReference type="InterPro" id="IPR023214">
    <property type="entry name" value="HAD_sf"/>
</dbReference>
<dbReference type="RefSeq" id="WP_381420951.1">
    <property type="nucleotide sequence ID" value="NZ_JBHSDH010000010.1"/>
</dbReference>
<evidence type="ECO:0000313" key="2">
    <source>
        <dbReference type="EMBL" id="MFC4291277.1"/>
    </source>
</evidence>
<dbReference type="SUPFAM" id="SSF56784">
    <property type="entry name" value="HAD-like"/>
    <property type="match status" value="1"/>
</dbReference>
<dbReference type="NCBIfam" id="TIGR01488">
    <property type="entry name" value="HAD-SF-IB"/>
    <property type="match status" value="1"/>
</dbReference>
<protein>
    <submittedName>
        <fullName evidence="2">HAD family hydrolase</fullName>
    </submittedName>
</protein>
<dbReference type="InterPro" id="IPR036412">
    <property type="entry name" value="HAD-like_sf"/>
</dbReference>
<reference evidence="3" key="1">
    <citation type="journal article" date="2019" name="Int. J. Syst. Evol. Microbiol.">
        <title>The Global Catalogue of Microorganisms (GCM) 10K type strain sequencing project: providing services to taxonomists for standard genome sequencing and annotation.</title>
        <authorList>
            <consortium name="The Broad Institute Genomics Platform"/>
            <consortium name="The Broad Institute Genome Sequencing Center for Infectious Disease"/>
            <person name="Wu L."/>
            <person name="Ma J."/>
        </authorList>
    </citation>
    <scope>NUCLEOTIDE SEQUENCE [LARGE SCALE GENOMIC DNA]</scope>
    <source>
        <strain evidence="3">CECT 8531</strain>
    </source>
</reference>
<dbReference type="Proteomes" id="UP001595887">
    <property type="component" value="Unassembled WGS sequence"/>
</dbReference>
<dbReference type="GO" id="GO:0016787">
    <property type="term" value="F:hydrolase activity"/>
    <property type="evidence" value="ECO:0007669"/>
    <property type="project" value="UniProtKB-KW"/>
</dbReference>
<dbReference type="Gene3D" id="1.20.1440.100">
    <property type="entry name" value="SG protein - dephosphorylation function"/>
    <property type="match status" value="1"/>
</dbReference>
<keyword evidence="1" id="KW-0472">Membrane</keyword>
<keyword evidence="3" id="KW-1185">Reference proteome</keyword>
<keyword evidence="1" id="KW-1133">Transmembrane helix</keyword>
<keyword evidence="2" id="KW-0378">Hydrolase</keyword>
<organism evidence="2 3">
    <name type="scientific">Sphingorhabdus arenilitoris</name>
    <dbReference type="NCBI Taxonomy" id="1490041"/>
    <lineage>
        <taxon>Bacteria</taxon>
        <taxon>Pseudomonadati</taxon>
        <taxon>Pseudomonadota</taxon>
        <taxon>Alphaproteobacteria</taxon>
        <taxon>Sphingomonadales</taxon>
        <taxon>Sphingomonadaceae</taxon>
        <taxon>Sphingorhabdus</taxon>
    </lineage>
</organism>
<dbReference type="Pfam" id="PF12710">
    <property type="entry name" value="HAD"/>
    <property type="match status" value="1"/>
</dbReference>
<keyword evidence="1" id="KW-0812">Transmembrane</keyword>
<sequence>MQRIAIYDLDRTIVKTPTFTAFLFFAAAHLRRPLWWRVPLWAGALIGYVLKLYGRKALKQYGMKLFIGRELPSAKAQEIAELFAQNIIPSDILPGAAAAIDADRAAGGKLIIASAAQALYVSAIARALQFDAFVATENLRSEHGYAYLMDGENCYGAEKLRRVQLWLDRENLVREDCDIWFYSDHPSDAPMLNWADRGILVGPSPALAQLAAKNGWDHADFSLKPTDSTLG</sequence>